<proteinExistence type="predicted"/>
<dbReference type="InterPro" id="IPR027359">
    <property type="entry name" value="Volt_channel_dom_sf"/>
</dbReference>
<dbReference type="EMBL" id="CAJNDS010000345">
    <property type="protein sequence ID" value="CAE7195218.1"/>
    <property type="molecule type" value="Genomic_DNA"/>
</dbReference>
<dbReference type="AlphaFoldDB" id="A0A812J3V2"/>
<dbReference type="Gene3D" id="1.10.287.70">
    <property type="match status" value="1"/>
</dbReference>
<dbReference type="GO" id="GO:0008331">
    <property type="term" value="F:high voltage-gated calcium channel activity"/>
    <property type="evidence" value="ECO:0007669"/>
    <property type="project" value="TreeGrafter"/>
</dbReference>
<evidence type="ECO:0000256" key="10">
    <source>
        <dbReference type="ARBA" id="ARBA00023065"/>
    </source>
</evidence>
<keyword evidence="6 15" id="KW-0812">Transmembrane</keyword>
<keyword evidence="2" id="KW-0813">Transport</keyword>
<keyword evidence="11 15" id="KW-0472">Membrane</keyword>
<feature type="transmembrane region" description="Helical" evidence="15">
    <location>
        <begin position="102"/>
        <end position="122"/>
    </location>
</feature>
<evidence type="ECO:0000256" key="4">
    <source>
        <dbReference type="ARBA" id="ARBA00022568"/>
    </source>
</evidence>
<keyword evidence="7" id="KW-0106">Calcium</keyword>
<evidence type="ECO:0000256" key="14">
    <source>
        <dbReference type="SAM" id="MobiDB-lite"/>
    </source>
</evidence>
<dbReference type="OrthoDB" id="26525at2759"/>
<keyword evidence="12" id="KW-0325">Glycoprotein</keyword>
<dbReference type="Pfam" id="PF13499">
    <property type="entry name" value="EF-hand_7"/>
    <property type="match status" value="1"/>
</dbReference>
<feature type="domain" description="EF-hand" evidence="16">
    <location>
        <begin position="406"/>
        <end position="441"/>
    </location>
</feature>
<evidence type="ECO:0000256" key="3">
    <source>
        <dbReference type="ARBA" id="ARBA00022553"/>
    </source>
</evidence>
<keyword evidence="18" id="KW-1185">Reference proteome</keyword>
<evidence type="ECO:0000313" key="17">
    <source>
        <dbReference type="EMBL" id="CAE7195218.1"/>
    </source>
</evidence>
<protein>
    <submittedName>
        <fullName evidence="17">Cacna1i protein</fullName>
    </submittedName>
</protein>
<dbReference type="CDD" id="cd00051">
    <property type="entry name" value="EFh"/>
    <property type="match status" value="1"/>
</dbReference>
<comment type="caution">
    <text evidence="17">The sequence shown here is derived from an EMBL/GenBank/DDBJ whole genome shotgun (WGS) entry which is preliminary data.</text>
</comment>
<dbReference type="InterPro" id="IPR005821">
    <property type="entry name" value="Ion_trans_dom"/>
</dbReference>
<dbReference type="GO" id="GO:0098703">
    <property type="term" value="P:calcium ion import across plasma membrane"/>
    <property type="evidence" value="ECO:0007669"/>
    <property type="project" value="TreeGrafter"/>
</dbReference>
<dbReference type="InterPro" id="IPR002048">
    <property type="entry name" value="EF_hand_dom"/>
</dbReference>
<feature type="compositionally biased region" description="Acidic residues" evidence="14">
    <location>
        <begin position="65"/>
        <end position="76"/>
    </location>
</feature>
<keyword evidence="9 15" id="KW-1133">Transmembrane helix</keyword>
<dbReference type="SUPFAM" id="SSF81324">
    <property type="entry name" value="Voltage-gated potassium channels"/>
    <property type="match status" value="1"/>
</dbReference>
<keyword evidence="3" id="KW-0597">Phosphoprotein</keyword>
<keyword evidence="8" id="KW-0851">Voltage-gated channel</keyword>
<comment type="subcellular location">
    <subcellularLocation>
        <location evidence="1">Membrane</location>
        <topology evidence="1">Multi-pass membrane protein</topology>
    </subcellularLocation>
</comment>
<reference evidence="17" key="1">
    <citation type="submission" date="2021-02" db="EMBL/GenBank/DDBJ databases">
        <authorList>
            <person name="Dougan E. K."/>
            <person name="Rhodes N."/>
            <person name="Thang M."/>
            <person name="Chan C."/>
        </authorList>
    </citation>
    <scope>NUCLEOTIDE SEQUENCE</scope>
</reference>
<dbReference type="InterPro" id="IPR018247">
    <property type="entry name" value="EF_Hand_1_Ca_BS"/>
</dbReference>
<evidence type="ECO:0000256" key="5">
    <source>
        <dbReference type="ARBA" id="ARBA00022673"/>
    </source>
</evidence>
<feature type="region of interest" description="Disordered" evidence="14">
    <location>
        <begin position="523"/>
        <end position="561"/>
    </location>
</feature>
<evidence type="ECO:0000256" key="8">
    <source>
        <dbReference type="ARBA" id="ARBA00022882"/>
    </source>
</evidence>
<dbReference type="Gene3D" id="1.20.120.350">
    <property type="entry name" value="Voltage-gated potassium channels. Chain C"/>
    <property type="match status" value="1"/>
</dbReference>
<evidence type="ECO:0000256" key="15">
    <source>
        <dbReference type="SAM" id="Phobius"/>
    </source>
</evidence>
<feature type="transmembrane region" description="Helical" evidence="15">
    <location>
        <begin position="315"/>
        <end position="334"/>
    </location>
</feature>
<dbReference type="PROSITE" id="PS00018">
    <property type="entry name" value="EF_HAND_1"/>
    <property type="match status" value="1"/>
</dbReference>
<dbReference type="Gene3D" id="1.10.238.10">
    <property type="entry name" value="EF-hand"/>
    <property type="match status" value="1"/>
</dbReference>
<feature type="compositionally biased region" description="Basic and acidic residues" evidence="14">
    <location>
        <begin position="540"/>
        <end position="553"/>
    </location>
</feature>
<dbReference type="GO" id="GO:0005509">
    <property type="term" value="F:calcium ion binding"/>
    <property type="evidence" value="ECO:0007669"/>
    <property type="project" value="InterPro"/>
</dbReference>
<evidence type="ECO:0000256" key="9">
    <source>
        <dbReference type="ARBA" id="ARBA00022989"/>
    </source>
</evidence>
<evidence type="ECO:0000256" key="13">
    <source>
        <dbReference type="ARBA" id="ARBA00023303"/>
    </source>
</evidence>
<organism evidence="17 18">
    <name type="scientific">Symbiodinium natans</name>
    <dbReference type="NCBI Taxonomy" id="878477"/>
    <lineage>
        <taxon>Eukaryota</taxon>
        <taxon>Sar</taxon>
        <taxon>Alveolata</taxon>
        <taxon>Dinophyceae</taxon>
        <taxon>Suessiales</taxon>
        <taxon>Symbiodiniaceae</taxon>
        <taxon>Symbiodinium</taxon>
    </lineage>
</organism>
<name>A0A812J3V2_9DINO</name>
<evidence type="ECO:0000256" key="7">
    <source>
        <dbReference type="ARBA" id="ARBA00022837"/>
    </source>
</evidence>
<dbReference type="Proteomes" id="UP000604046">
    <property type="component" value="Unassembled WGS sequence"/>
</dbReference>
<dbReference type="Pfam" id="PF00520">
    <property type="entry name" value="Ion_trans"/>
    <property type="match status" value="1"/>
</dbReference>
<keyword evidence="4" id="KW-0109">Calcium transport</keyword>
<accession>A0A812J3V2</accession>
<dbReference type="InterPro" id="IPR050599">
    <property type="entry name" value="VDCC_alpha-1_subunit"/>
</dbReference>
<keyword evidence="13" id="KW-0407">Ion channel</keyword>
<dbReference type="PANTHER" id="PTHR45628:SF7">
    <property type="entry name" value="VOLTAGE-DEPENDENT CALCIUM CHANNEL TYPE A SUBUNIT ALPHA-1"/>
    <property type="match status" value="1"/>
</dbReference>
<dbReference type="GO" id="GO:0005891">
    <property type="term" value="C:voltage-gated calcium channel complex"/>
    <property type="evidence" value="ECO:0007669"/>
    <property type="project" value="TreeGrafter"/>
</dbReference>
<dbReference type="SUPFAM" id="SSF47473">
    <property type="entry name" value="EF-hand"/>
    <property type="match status" value="1"/>
</dbReference>
<dbReference type="PANTHER" id="PTHR45628">
    <property type="entry name" value="VOLTAGE-DEPENDENT CALCIUM CHANNEL TYPE A SUBUNIT ALPHA-1"/>
    <property type="match status" value="1"/>
</dbReference>
<evidence type="ECO:0000256" key="11">
    <source>
        <dbReference type="ARBA" id="ARBA00023136"/>
    </source>
</evidence>
<feature type="domain" description="EF-hand" evidence="16">
    <location>
        <begin position="363"/>
        <end position="398"/>
    </location>
</feature>
<evidence type="ECO:0000256" key="12">
    <source>
        <dbReference type="ARBA" id="ARBA00023180"/>
    </source>
</evidence>
<feature type="transmembrane region" description="Helical" evidence="15">
    <location>
        <begin position="227"/>
        <end position="250"/>
    </location>
</feature>
<dbReference type="PROSITE" id="PS50222">
    <property type="entry name" value="EF_HAND_2"/>
    <property type="match status" value="2"/>
</dbReference>
<keyword evidence="5" id="KW-0107">Calcium channel</keyword>
<dbReference type="InterPro" id="IPR011992">
    <property type="entry name" value="EF-hand-dom_pair"/>
</dbReference>
<feature type="compositionally biased region" description="Basic and acidic residues" evidence="14">
    <location>
        <begin position="77"/>
        <end position="91"/>
    </location>
</feature>
<evidence type="ECO:0000256" key="1">
    <source>
        <dbReference type="ARBA" id="ARBA00004141"/>
    </source>
</evidence>
<feature type="transmembrane region" description="Helical" evidence="15">
    <location>
        <begin position="178"/>
        <end position="206"/>
    </location>
</feature>
<feature type="compositionally biased region" description="Polar residues" evidence="14">
    <location>
        <begin position="523"/>
        <end position="538"/>
    </location>
</feature>
<evidence type="ECO:0000313" key="18">
    <source>
        <dbReference type="Proteomes" id="UP000604046"/>
    </source>
</evidence>
<evidence type="ECO:0000259" key="16">
    <source>
        <dbReference type="PROSITE" id="PS50222"/>
    </source>
</evidence>
<evidence type="ECO:0000256" key="6">
    <source>
        <dbReference type="ARBA" id="ARBA00022692"/>
    </source>
</evidence>
<feature type="region of interest" description="Disordered" evidence="14">
    <location>
        <begin position="64"/>
        <end position="91"/>
    </location>
</feature>
<dbReference type="SMART" id="SM00054">
    <property type="entry name" value="EFh"/>
    <property type="match status" value="2"/>
</dbReference>
<keyword evidence="10" id="KW-0406">Ion transport</keyword>
<evidence type="ECO:0000256" key="2">
    <source>
        <dbReference type="ARBA" id="ARBA00022448"/>
    </source>
</evidence>
<gene>
    <name evidence="17" type="primary">Cacna1i</name>
    <name evidence="17" type="ORF">SNAT2548_LOCUS5380</name>
</gene>
<sequence>MLEPTGNQHDLPRPSKAERLKTVFAAPSQELDKDGQRGKQACSRVRRAASDFAAWLAQPYNVDIEIPDSDDEDDGNKEEGNKEEANKEPVQKLTMREKLRKLVTSNGFEAMSCMLISINLVFLGVQADCNEGCSDLTMATISAFDESFTALFLVEWLFYVAAHGIDYFKSASNWLDTFIVWVVGVFLLWIAPLVFGAGGLAAFQAIRAIRGMRSLRYFRVLRHFQSFRMLLTGFLGTIFTLAACVVMITLTDLTFGIISVDIIGRDPAWGTAPEGTAAWYFQNGVIQASLTMSRFIFSDNAVNLIEELQEKQPYIWIYCFAFMAIAAYVILNLVTATICDKAQAIVNENEAERLFEMRMEEKRNMKDLRHIFEVLDEDGSGLVTTEEFDAAFEIQHCRDKFFLLGFEEEEMKQLFRVLDDDGQGELSVSEFLKGMAQVQGDADSKSMLVASKTMEKVKVSYEKVSGTKGGTASVELRQSMRAEPTLDEQLTSLETYAMTRLDQIENVLRSFHAKADTFEKKLQTIQSWPPLPTASSPDSGKAKSREAEPMEGEHENEEGEG</sequence>